<gene>
    <name evidence="7" type="ORF">UU48_C0046G0007</name>
</gene>
<comment type="similarity">
    <text evidence="1 4">Belongs to the ketopantoate reductase family.</text>
</comment>
<dbReference type="FunFam" id="3.40.50.720:FF:000307">
    <property type="entry name" value="2-dehydropantoate 2-reductase"/>
    <property type="match status" value="1"/>
</dbReference>
<dbReference type="UniPathway" id="UPA00028">
    <property type="reaction ID" value="UER00004"/>
</dbReference>
<dbReference type="SUPFAM" id="SSF48179">
    <property type="entry name" value="6-phosphogluconate dehydrogenase C-terminal domain-like"/>
    <property type="match status" value="1"/>
</dbReference>
<dbReference type="AlphaFoldDB" id="A0A0G0XFU3"/>
<keyword evidence="2 4" id="KW-0521">NADP</keyword>
<proteinExistence type="inferred from homology"/>
<dbReference type="Gene3D" id="3.40.50.720">
    <property type="entry name" value="NAD(P)-binding Rossmann-like Domain"/>
    <property type="match status" value="1"/>
</dbReference>
<dbReference type="PANTHER" id="PTHR21708:SF26">
    <property type="entry name" value="2-DEHYDROPANTOATE 2-REDUCTASE"/>
    <property type="match status" value="1"/>
</dbReference>
<dbReference type="GO" id="GO:0008677">
    <property type="term" value="F:2-dehydropantoate 2-reductase activity"/>
    <property type="evidence" value="ECO:0007669"/>
    <property type="project" value="UniProtKB-EC"/>
</dbReference>
<evidence type="ECO:0000256" key="1">
    <source>
        <dbReference type="ARBA" id="ARBA00007870"/>
    </source>
</evidence>
<evidence type="ECO:0000259" key="6">
    <source>
        <dbReference type="Pfam" id="PF08546"/>
    </source>
</evidence>
<evidence type="ECO:0000259" key="5">
    <source>
        <dbReference type="Pfam" id="PF02558"/>
    </source>
</evidence>
<reference evidence="7 8" key="1">
    <citation type="journal article" date="2015" name="Nature">
        <title>rRNA introns, odd ribosomes, and small enigmatic genomes across a large radiation of phyla.</title>
        <authorList>
            <person name="Brown C.T."/>
            <person name="Hug L.A."/>
            <person name="Thomas B.C."/>
            <person name="Sharon I."/>
            <person name="Castelle C.J."/>
            <person name="Singh A."/>
            <person name="Wilkins M.J."/>
            <person name="Williams K.H."/>
            <person name="Banfield J.F."/>
        </authorList>
    </citation>
    <scope>NUCLEOTIDE SEQUENCE [LARGE SCALE GENOMIC DNA]</scope>
</reference>
<dbReference type="InterPro" id="IPR013332">
    <property type="entry name" value="KPR_N"/>
</dbReference>
<dbReference type="Pfam" id="PF02558">
    <property type="entry name" value="ApbA"/>
    <property type="match status" value="1"/>
</dbReference>
<dbReference type="Pfam" id="PF08546">
    <property type="entry name" value="ApbA_C"/>
    <property type="match status" value="1"/>
</dbReference>
<evidence type="ECO:0000256" key="2">
    <source>
        <dbReference type="ARBA" id="ARBA00022857"/>
    </source>
</evidence>
<dbReference type="Proteomes" id="UP000034746">
    <property type="component" value="Unassembled WGS sequence"/>
</dbReference>
<protein>
    <recommendedName>
        <fullName evidence="4">2-dehydropantoate 2-reductase</fullName>
        <ecNumber evidence="4">1.1.1.169</ecNumber>
    </recommendedName>
    <alternativeName>
        <fullName evidence="4">Ketopantoate reductase</fullName>
    </alternativeName>
</protein>
<evidence type="ECO:0000313" key="7">
    <source>
        <dbReference type="EMBL" id="KKR95645.1"/>
    </source>
</evidence>
<keyword evidence="4" id="KW-0566">Pantothenate biosynthesis</keyword>
<dbReference type="InterPro" id="IPR003710">
    <property type="entry name" value="ApbA"/>
</dbReference>
<dbReference type="InterPro" id="IPR013328">
    <property type="entry name" value="6PGD_dom2"/>
</dbReference>
<comment type="catalytic activity">
    <reaction evidence="4">
        <text>(R)-pantoate + NADP(+) = 2-dehydropantoate + NADPH + H(+)</text>
        <dbReference type="Rhea" id="RHEA:16233"/>
        <dbReference type="ChEBI" id="CHEBI:11561"/>
        <dbReference type="ChEBI" id="CHEBI:15378"/>
        <dbReference type="ChEBI" id="CHEBI:15980"/>
        <dbReference type="ChEBI" id="CHEBI:57783"/>
        <dbReference type="ChEBI" id="CHEBI:58349"/>
        <dbReference type="EC" id="1.1.1.169"/>
    </reaction>
</comment>
<dbReference type="EMBL" id="LCAU01000046">
    <property type="protein sequence ID" value="KKR95645.1"/>
    <property type="molecule type" value="Genomic_DNA"/>
</dbReference>
<feature type="domain" description="Ketopantoate reductase N-terminal" evidence="5">
    <location>
        <begin position="3"/>
        <end position="150"/>
    </location>
</feature>
<dbReference type="SUPFAM" id="SSF51735">
    <property type="entry name" value="NAD(P)-binding Rossmann-fold domains"/>
    <property type="match status" value="1"/>
</dbReference>
<comment type="function">
    <text evidence="4">Catalyzes the NADPH-dependent reduction of ketopantoate into pantoic acid.</text>
</comment>
<dbReference type="InterPro" id="IPR051402">
    <property type="entry name" value="KPR-Related"/>
</dbReference>
<dbReference type="Gene3D" id="1.10.1040.10">
    <property type="entry name" value="N-(1-d-carboxylethyl)-l-norvaline Dehydrogenase, domain 2"/>
    <property type="match status" value="1"/>
</dbReference>
<accession>A0A0G0XFU3</accession>
<sequence>MNILIAGAGAVGGYYGCLLWKTGIKVSYLVTEKSLPVIRDNGITVKSKGEVWTFHPKVSVNPSDLTPCDLIIIAVKRYSTEDVLNQLQPFIKEDTLILPLQNGVDSEEEILKRFPDSQVLGGIAFIGAKLEETGVIIHHGAGSLSIGELDGKESDRVKDVVRIFKDAGVPAKLSTDILKGKWKKLCWNAVFNPLSVILNGPIEYILDSKDALNIVYGIFNEIRSLAEKKGIILSEGLMDEHINVTQKLRGYHTSMYEDFIKGRPTEIDYFNGYVCREGTKHNLPVPVNCTITSLVKAISCTHIS</sequence>
<keyword evidence="3 4" id="KW-0560">Oxidoreductase</keyword>
<comment type="pathway">
    <text evidence="4">Cofactor biosynthesis; (R)-pantothenate biosynthesis; (R)-pantoate from 3-methyl-2-oxobutanoate: step 2/2.</text>
</comment>
<evidence type="ECO:0000313" key="8">
    <source>
        <dbReference type="Proteomes" id="UP000034746"/>
    </source>
</evidence>
<comment type="caution">
    <text evidence="7">The sequence shown here is derived from an EMBL/GenBank/DDBJ whole genome shotgun (WGS) entry which is preliminary data.</text>
</comment>
<dbReference type="NCBIfam" id="TIGR00745">
    <property type="entry name" value="apbA_panE"/>
    <property type="match status" value="1"/>
</dbReference>
<feature type="domain" description="Ketopantoate reductase C-terminal" evidence="6">
    <location>
        <begin position="176"/>
        <end position="298"/>
    </location>
</feature>
<dbReference type="InterPro" id="IPR013752">
    <property type="entry name" value="KPA_reductase"/>
</dbReference>
<evidence type="ECO:0000256" key="3">
    <source>
        <dbReference type="ARBA" id="ARBA00023002"/>
    </source>
</evidence>
<dbReference type="InterPro" id="IPR008927">
    <property type="entry name" value="6-PGluconate_DH-like_C_sf"/>
</dbReference>
<dbReference type="GO" id="GO:0015940">
    <property type="term" value="P:pantothenate biosynthetic process"/>
    <property type="evidence" value="ECO:0007669"/>
    <property type="project" value="UniProtKB-UniPathway"/>
</dbReference>
<dbReference type="FunFam" id="1.10.1040.10:FF:000017">
    <property type="entry name" value="2-dehydropantoate 2-reductase"/>
    <property type="match status" value="1"/>
</dbReference>
<name>A0A0G0XFU3_9BACT</name>
<organism evidence="7 8">
    <name type="scientific">Candidatus Uhrbacteria bacterium GW2011_GWF2_41_16</name>
    <dbReference type="NCBI Taxonomy" id="1618997"/>
    <lineage>
        <taxon>Bacteria</taxon>
        <taxon>Candidatus Uhriibacteriota</taxon>
    </lineage>
</organism>
<evidence type="ECO:0000256" key="4">
    <source>
        <dbReference type="RuleBase" id="RU362068"/>
    </source>
</evidence>
<dbReference type="InterPro" id="IPR036291">
    <property type="entry name" value="NAD(P)-bd_dom_sf"/>
</dbReference>
<dbReference type="EC" id="1.1.1.169" evidence="4"/>
<dbReference type="GO" id="GO:0005737">
    <property type="term" value="C:cytoplasm"/>
    <property type="evidence" value="ECO:0007669"/>
    <property type="project" value="TreeGrafter"/>
</dbReference>
<dbReference type="PANTHER" id="PTHR21708">
    <property type="entry name" value="PROBABLE 2-DEHYDROPANTOATE 2-REDUCTASE"/>
    <property type="match status" value="1"/>
</dbReference>